<evidence type="ECO:0000313" key="8">
    <source>
        <dbReference type="EMBL" id="MFI7586096.1"/>
    </source>
</evidence>
<evidence type="ECO:0000256" key="4">
    <source>
        <dbReference type="ARBA" id="ARBA00022989"/>
    </source>
</evidence>
<dbReference type="InterPro" id="IPR018076">
    <property type="entry name" value="T2SS_GspF_dom"/>
</dbReference>
<accession>A0ABW8AIB1</accession>
<keyword evidence="9" id="KW-1185">Reference proteome</keyword>
<feature type="transmembrane region" description="Helical" evidence="6">
    <location>
        <begin position="274"/>
        <end position="296"/>
    </location>
</feature>
<feature type="transmembrane region" description="Helical" evidence="6">
    <location>
        <begin position="127"/>
        <end position="147"/>
    </location>
</feature>
<evidence type="ECO:0000256" key="5">
    <source>
        <dbReference type="ARBA" id="ARBA00023136"/>
    </source>
</evidence>
<gene>
    <name evidence="8" type="ORF">ACIB24_03360</name>
</gene>
<protein>
    <submittedName>
        <fullName evidence="8">Type II secretion system F family protein</fullName>
    </submittedName>
</protein>
<name>A0ABW8AIB1_9ACTN</name>
<keyword evidence="5 6" id="KW-0472">Membrane</keyword>
<dbReference type="Proteomes" id="UP001612915">
    <property type="component" value="Unassembled WGS sequence"/>
</dbReference>
<proteinExistence type="predicted"/>
<dbReference type="RefSeq" id="WP_398275137.1">
    <property type="nucleotide sequence ID" value="NZ_JBITLV010000001.1"/>
</dbReference>
<keyword evidence="4 6" id="KW-1133">Transmembrane helix</keyword>
<evidence type="ECO:0000256" key="2">
    <source>
        <dbReference type="ARBA" id="ARBA00022475"/>
    </source>
</evidence>
<evidence type="ECO:0000259" key="7">
    <source>
        <dbReference type="Pfam" id="PF00482"/>
    </source>
</evidence>
<keyword evidence="2" id="KW-1003">Cell membrane</keyword>
<dbReference type="Pfam" id="PF00482">
    <property type="entry name" value="T2SSF"/>
    <property type="match status" value="1"/>
</dbReference>
<comment type="subcellular location">
    <subcellularLocation>
        <location evidence="1">Cell membrane</location>
        <topology evidence="1">Multi-pass membrane protein</topology>
    </subcellularLocation>
</comment>
<comment type="caution">
    <text evidence="8">The sequence shown here is derived from an EMBL/GenBank/DDBJ whole genome shotgun (WGS) entry which is preliminary data.</text>
</comment>
<reference evidence="8 9" key="1">
    <citation type="submission" date="2024-10" db="EMBL/GenBank/DDBJ databases">
        <title>The Natural Products Discovery Center: Release of the First 8490 Sequenced Strains for Exploring Actinobacteria Biosynthetic Diversity.</title>
        <authorList>
            <person name="Kalkreuter E."/>
            <person name="Kautsar S.A."/>
            <person name="Yang D."/>
            <person name="Bader C.D."/>
            <person name="Teijaro C.N."/>
            <person name="Fluegel L."/>
            <person name="Davis C.M."/>
            <person name="Simpson J.R."/>
            <person name="Lauterbach L."/>
            <person name="Steele A.D."/>
            <person name="Gui C."/>
            <person name="Meng S."/>
            <person name="Li G."/>
            <person name="Viehrig K."/>
            <person name="Ye F."/>
            <person name="Su P."/>
            <person name="Kiefer A.F."/>
            <person name="Nichols A."/>
            <person name="Cepeda A.J."/>
            <person name="Yan W."/>
            <person name="Fan B."/>
            <person name="Jiang Y."/>
            <person name="Adhikari A."/>
            <person name="Zheng C.-J."/>
            <person name="Schuster L."/>
            <person name="Cowan T.M."/>
            <person name="Smanski M.J."/>
            <person name="Chevrette M.G."/>
            <person name="De Carvalho L.P.S."/>
            <person name="Shen B."/>
        </authorList>
    </citation>
    <scope>NUCLEOTIDE SEQUENCE [LARGE SCALE GENOMIC DNA]</scope>
    <source>
        <strain evidence="8 9">NPDC049639</strain>
    </source>
</reference>
<evidence type="ECO:0000256" key="6">
    <source>
        <dbReference type="SAM" id="Phobius"/>
    </source>
</evidence>
<organism evidence="8 9">
    <name type="scientific">Spongisporangium articulatum</name>
    <dbReference type="NCBI Taxonomy" id="3362603"/>
    <lineage>
        <taxon>Bacteria</taxon>
        <taxon>Bacillati</taxon>
        <taxon>Actinomycetota</taxon>
        <taxon>Actinomycetes</taxon>
        <taxon>Kineosporiales</taxon>
        <taxon>Kineosporiaceae</taxon>
        <taxon>Spongisporangium</taxon>
    </lineage>
</organism>
<feature type="domain" description="Type II secretion system protein GspF" evidence="7">
    <location>
        <begin position="166"/>
        <end position="291"/>
    </location>
</feature>
<sequence length="304" mass="31900">MALVLAAVLVGLGAALLAGVAVAPRGESRGLARSLELARGGPGVLEPGDPADRPAAERLWRPLLTAAGALGARISPAGTPERMRRRIELLGNVSGLTVHTALAAKGAATLVLGGLGLLFWWHTRSALGALTFGLLAALGYCLVDLLIHNAGQHRQEAIRRAAPDTIDMMTVCVEAGLGLDAALQQVCTNTTGALSEELARVLREMHLGRGRTDALADLGARCDVTEVRTLVAAVVQADRLGVPIAGVLREQAAELRVRRRQRAEEKAQKVPVKILMPVLFCIFPVFFIIVIGPGVIRIAGVFGG</sequence>
<dbReference type="PANTHER" id="PTHR35007:SF2">
    <property type="entry name" value="PILUS ASSEMBLE PROTEIN"/>
    <property type="match status" value="1"/>
</dbReference>
<dbReference type="PANTHER" id="PTHR35007">
    <property type="entry name" value="INTEGRAL MEMBRANE PROTEIN-RELATED"/>
    <property type="match status" value="1"/>
</dbReference>
<dbReference type="EMBL" id="JBITLV010000001">
    <property type="protein sequence ID" value="MFI7586096.1"/>
    <property type="molecule type" value="Genomic_DNA"/>
</dbReference>
<feature type="transmembrane region" description="Helical" evidence="6">
    <location>
        <begin position="96"/>
        <end position="121"/>
    </location>
</feature>
<evidence type="ECO:0000313" key="9">
    <source>
        <dbReference type="Proteomes" id="UP001612915"/>
    </source>
</evidence>
<evidence type="ECO:0000256" key="3">
    <source>
        <dbReference type="ARBA" id="ARBA00022692"/>
    </source>
</evidence>
<evidence type="ECO:0000256" key="1">
    <source>
        <dbReference type="ARBA" id="ARBA00004651"/>
    </source>
</evidence>
<keyword evidence="3 6" id="KW-0812">Transmembrane</keyword>